<dbReference type="EMBL" id="AP017312">
    <property type="protein sequence ID" value="BAU28244.1"/>
    <property type="molecule type" value="Genomic_DNA"/>
</dbReference>
<keyword evidence="3" id="KW-1185">Reference proteome</keyword>
<dbReference type="GO" id="GO:0005829">
    <property type="term" value="C:cytosol"/>
    <property type="evidence" value="ECO:0007669"/>
    <property type="project" value="TreeGrafter"/>
</dbReference>
<keyword evidence="1" id="KW-0346">Stress response</keyword>
<organism evidence="2 3">
    <name type="scientific">Aneurinibacillus soli</name>
    <dbReference type="NCBI Taxonomy" id="1500254"/>
    <lineage>
        <taxon>Bacteria</taxon>
        <taxon>Bacillati</taxon>
        <taxon>Bacillota</taxon>
        <taxon>Bacilli</taxon>
        <taxon>Bacillales</taxon>
        <taxon>Paenibacillaceae</taxon>
        <taxon>Aneurinibacillus group</taxon>
        <taxon>Aneurinibacillus</taxon>
    </lineage>
</organism>
<dbReference type="GO" id="GO:0003723">
    <property type="term" value="F:RNA binding"/>
    <property type="evidence" value="ECO:0007669"/>
    <property type="project" value="UniProtKB-UniRule"/>
</dbReference>
<name>A0A0U4NHM1_9BACL</name>
<dbReference type="SUPFAM" id="SSF50182">
    <property type="entry name" value="Sm-like ribonucleoproteins"/>
    <property type="match status" value="1"/>
</dbReference>
<dbReference type="RefSeq" id="WP_096466015.1">
    <property type="nucleotide sequence ID" value="NZ_AP017312.1"/>
</dbReference>
<proteinExistence type="inferred from homology"/>
<comment type="similarity">
    <text evidence="1">Belongs to the Hfq family.</text>
</comment>
<dbReference type="InterPro" id="IPR005001">
    <property type="entry name" value="Hfq"/>
</dbReference>
<dbReference type="NCBIfam" id="TIGR02383">
    <property type="entry name" value="Hfq"/>
    <property type="match status" value="1"/>
</dbReference>
<dbReference type="AlphaFoldDB" id="A0A0U4NHM1"/>
<dbReference type="PROSITE" id="PS52002">
    <property type="entry name" value="SM"/>
    <property type="match status" value="1"/>
</dbReference>
<dbReference type="InterPro" id="IPR047575">
    <property type="entry name" value="Sm"/>
</dbReference>
<keyword evidence="1" id="KW-0694">RNA-binding</keyword>
<evidence type="ECO:0000313" key="2">
    <source>
        <dbReference type="EMBL" id="BAU28244.1"/>
    </source>
</evidence>
<reference evidence="2 3" key="1">
    <citation type="submission" date="2015-12" db="EMBL/GenBank/DDBJ databases">
        <title>Genome sequence of Aneurinibacillus soli.</title>
        <authorList>
            <person name="Lee J.S."/>
            <person name="Lee K.C."/>
            <person name="Kim K.K."/>
            <person name="Lee B.W."/>
        </authorList>
    </citation>
    <scope>NUCLEOTIDE SEQUENCE [LARGE SCALE GENOMIC DNA]</scope>
    <source>
        <strain evidence="2 3">CB4</strain>
    </source>
</reference>
<dbReference type="CDD" id="cd01716">
    <property type="entry name" value="Hfq"/>
    <property type="match status" value="1"/>
</dbReference>
<dbReference type="HAMAP" id="MF_00436">
    <property type="entry name" value="Hfq"/>
    <property type="match status" value="1"/>
</dbReference>
<comment type="subunit">
    <text evidence="1">Homohexamer.</text>
</comment>
<dbReference type="Gene3D" id="2.30.30.100">
    <property type="match status" value="1"/>
</dbReference>
<protein>
    <recommendedName>
        <fullName evidence="1">RNA-binding protein Hfq</fullName>
    </recommendedName>
</protein>
<dbReference type="GO" id="GO:0045974">
    <property type="term" value="P:regulation of translation, ncRNA-mediated"/>
    <property type="evidence" value="ECO:0007669"/>
    <property type="project" value="TreeGrafter"/>
</dbReference>
<evidence type="ECO:0000256" key="1">
    <source>
        <dbReference type="HAMAP-Rule" id="MF_00436"/>
    </source>
</evidence>
<dbReference type="GO" id="GO:0043487">
    <property type="term" value="P:regulation of RNA stability"/>
    <property type="evidence" value="ECO:0007669"/>
    <property type="project" value="TreeGrafter"/>
</dbReference>
<dbReference type="PANTHER" id="PTHR34772:SF1">
    <property type="entry name" value="RNA-BINDING PROTEIN HFQ"/>
    <property type="match status" value="1"/>
</dbReference>
<dbReference type="Proteomes" id="UP000217696">
    <property type="component" value="Chromosome"/>
</dbReference>
<dbReference type="GO" id="GO:0006355">
    <property type="term" value="P:regulation of DNA-templated transcription"/>
    <property type="evidence" value="ECO:0007669"/>
    <property type="project" value="InterPro"/>
</dbReference>
<gene>
    <name evidence="2" type="primary">hfq_1</name>
    <name evidence="1" type="synonym">hfq</name>
    <name evidence="2" type="ORF">CB4_02418</name>
</gene>
<dbReference type="PANTHER" id="PTHR34772">
    <property type="entry name" value="RNA-BINDING PROTEIN HFQ"/>
    <property type="match status" value="1"/>
</dbReference>
<dbReference type="Pfam" id="PF17209">
    <property type="entry name" value="Hfq"/>
    <property type="match status" value="1"/>
</dbReference>
<comment type="function">
    <text evidence="1">RNA chaperone that binds small regulatory RNA (sRNAs) and mRNAs to facilitate mRNA translational regulation in response to envelope stress, environmental stress and changes in metabolite concentrations. Also binds with high specificity to tRNAs.</text>
</comment>
<dbReference type="OrthoDB" id="9799751at2"/>
<evidence type="ECO:0000313" key="3">
    <source>
        <dbReference type="Proteomes" id="UP000217696"/>
    </source>
</evidence>
<dbReference type="InterPro" id="IPR010920">
    <property type="entry name" value="LSM_dom_sf"/>
</dbReference>
<sequence>MENKLQDTFLNNARKEKITVTIFLTNGVPMKGRIVSFDTFCILFEKENKQQVLIYKHVVSTIIPEKNMNTNAQN</sequence>
<dbReference type="KEGG" id="asoc:CB4_02418"/>
<accession>A0A0U4NHM1</accession>